<dbReference type="AlphaFoldDB" id="A0A6B0T1U2"/>
<accession>A0A6B0T1U2</accession>
<sequence length="139" mass="15330">MRTVTATRELPAPPDAVREAILDIEPFTRAAGFDEVRVDGRRIEVANDVGITEIALELEVVDDADAVLAYEQREGIFEEMRTTYTAEPTDAGTRVRARTEFALDVPVVGEVLDATVITRQRRAELNAQFDHLESVTGSA</sequence>
<dbReference type="SUPFAM" id="SSF55961">
    <property type="entry name" value="Bet v1-like"/>
    <property type="match status" value="1"/>
</dbReference>
<keyword evidence="2" id="KW-1185">Reference proteome</keyword>
<reference evidence="1 2" key="1">
    <citation type="submission" date="2019-12" db="EMBL/GenBank/DDBJ databases">
        <title>Isolation and characterization of three novel carbon monoxide-oxidizing members of Halobacteria from salione crusts and soils.</title>
        <authorList>
            <person name="Myers M.R."/>
            <person name="King G.M."/>
        </authorList>
    </citation>
    <scope>NUCLEOTIDE SEQUENCE [LARGE SCALE GENOMIC DNA]</scope>
    <source>
        <strain evidence="1 2">WSA2</strain>
    </source>
</reference>
<evidence type="ECO:0000313" key="2">
    <source>
        <dbReference type="Proteomes" id="UP000437065"/>
    </source>
</evidence>
<dbReference type="EMBL" id="WUUS01000008">
    <property type="protein sequence ID" value="MXR42250.1"/>
    <property type="molecule type" value="Genomic_DNA"/>
</dbReference>
<dbReference type="RefSeq" id="WP_159668176.1">
    <property type="nucleotide sequence ID" value="NZ_WUUS01000008.1"/>
</dbReference>
<evidence type="ECO:0000313" key="1">
    <source>
        <dbReference type="EMBL" id="MXR42250.1"/>
    </source>
</evidence>
<dbReference type="Pfam" id="PF10604">
    <property type="entry name" value="Polyketide_cyc2"/>
    <property type="match status" value="1"/>
</dbReference>
<proteinExistence type="predicted"/>
<name>A0A6B0T1U2_9EURY</name>
<comment type="caution">
    <text evidence="1">The sequence shown here is derived from an EMBL/GenBank/DDBJ whole genome shotgun (WGS) entry which is preliminary data.</text>
</comment>
<protein>
    <submittedName>
        <fullName evidence="1">SRPBCC family protein</fullName>
    </submittedName>
</protein>
<dbReference type="InterPro" id="IPR019587">
    <property type="entry name" value="Polyketide_cyclase/dehydratase"/>
</dbReference>
<dbReference type="InterPro" id="IPR023393">
    <property type="entry name" value="START-like_dom_sf"/>
</dbReference>
<dbReference type="OrthoDB" id="303611at2157"/>
<dbReference type="Gene3D" id="3.30.530.20">
    <property type="match status" value="1"/>
</dbReference>
<dbReference type="Proteomes" id="UP000437065">
    <property type="component" value="Unassembled WGS sequence"/>
</dbReference>
<organism evidence="1 2">
    <name type="scientific">Halobaculum saliterrae</name>
    <dbReference type="NCBI Taxonomy" id="2073113"/>
    <lineage>
        <taxon>Archaea</taxon>
        <taxon>Methanobacteriati</taxon>
        <taxon>Methanobacteriota</taxon>
        <taxon>Stenosarchaea group</taxon>
        <taxon>Halobacteria</taxon>
        <taxon>Halobacteriales</taxon>
        <taxon>Haloferacaceae</taxon>
        <taxon>Halobaculum</taxon>
    </lineage>
</organism>
<gene>
    <name evidence="1" type="ORF">GRX01_12990</name>
</gene>